<gene>
    <name evidence="1" type="ORF">ADEAN_000449500</name>
</gene>
<evidence type="ECO:0000313" key="2">
    <source>
        <dbReference type="Proteomes" id="UP000515908"/>
    </source>
</evidence>
<dbReference type="VEuPathDB" id="TriTrypDB:ADEAN_000449500"/>
<proteinExistence type="predicted"/>
<name>A0A7G2CDJ4_9TRYP</name>
<protein>
    <submittedName>
        <fullName evidence="1">Uncharacterized protein</fullName>
    </submittedName>
</protein>
<accession>A0A7G2CDJ4</accession>
<keyword evidence="2" id="KW-1185">Reference proteome</keyword>
<reference evidence="1 2" key="1">
    <citation type="submission" date="2020-08" db="EMBL/GenBank/DDBJ databases">
        <authorList>
            <person name="Newling K."/>
            <person name="Davey J."/>
            <person name="Forrester S."/>
        </authorList>
    </citation>
    <scope>NUCLEOTIDE SEQUENCE [LARGE SCALE GENOMIC DNA]</scope>
    <source>
        <strain evidence="2">Crithidia deanei Carvalho (ATCC PRA-265)</strain>
    </source>
</reference>
<sequence>MRCTERDVNPVEVLFFPSGGVCAVSEATLPVGRLELPVVLLFFATGTVTPSSSSSELGEMETIPIEPIMSFCDGPVLF</sequence>
<evidence type="ECO:0000313" key="1">
    <source>
        <dbReference type="EMBL" id="CAD2217017.1"/>
    </source>
</evidence>
<dbReference type="EMBL" id="LR877152">
    <property type="protein sequence ID" value="CAD2217017.1"/>
    <property type="molecule type" value="Genomic_DNA"/>
</dbReference>
<dbReference type="AlphaFoldDB" id="A0A7G2CDJ4"/>
<organism evidence="1 2">
    <name type="scientific">Angomonas deanei</name>
    <dbReference type="NCBI Taxonomy" id="59799"/>
    <lineage>
        <taxon>Eukaryota</taxon>
        <taxon>Discoba</taxon>
        <taxon>Euglenozoa</taxon>
        <taxon>Kinetoplastea</taxon>
        <taxon>Metakinetoplastina</taxon>
        <taxon>Trypanosomatida</taxon>
        <taxon>Trypanosomatidae</taxon>
        <taxon>Strigomonadinae</taxon>
        <taxon>Angomonas</taxon>
    </lineage>
</organism>
<dbReference type="Proteomes" id="UP000515908">
    <property type="component" value="Chromosome 08"/>
</dbReference>